<accession>D3B8J7</accession>
<dbReference type="EMBL" id="ADBJ01000020">
    <property type="protein sequence ID" value="EFA82365.1"/>
    <property type="molecule type" value="Genomic_DNA"/>
</dbReference>
<keyword evidence="2" id="KW-1185">Reference proteome</keyword>
<dbReference type="RefSeq" id="XP_020434482.1">
    <property type="nucleotide sequence ID" value="XM_020575687.1"/>
</dbReference>
<proteinExistence type="predicted"/>
<evidence type="ECO:0000313" key="2">
    <source>
        <dbReference type="Proteomes" id="UP000001396"/>
    </source>
</evidence>
<sequence>MKDWQGSHHSIKQHPELYHTTVLGKKTLIHHPESNIAETSHQIETAFLELEISNTDPTYPVTPVIGPYLIDRIEIGVNGDPNLVQTLSSDWFVYPRANPIRPEDTGNDGKLVFSSISWRLTSKRNDLIETSHRSLLKQNHLKIPYMNVQSMTWSGRLRSGVMTERRNWVGHSQRYHNWISVSTSTIFSLTSSSIKYNGV</sequence>
<reference evidence="1 2" key="1">
    <citation type="journal article" date="2011" name="Genome Res.">
        <title>Phylogeny-wide analysis of social amoeba genomes highlights ancient origins for complex intercellular communication.</title>
        <authorList>
            <person name="Heidel A.J."/>
            <person name="Lawal H.M."/>
            <person name="Felder M."/>
            <person name="Schilde C."/>
            <person name="Helps N.R."/>
            <person name="Tunggal B."/>
            <person name="Rivero F."/>
            <person name="John U."/>
            <person name="Schleicher M."/>
            <person name="Eichinger L."/>
            <person name="Platzer M."/>
            <person name="Noegel A.A."/>
            <person name="Schaap P."/>
            <person name="Gloeckner G."/>
        </authorList>
    </citation>
    <scope>NUCLEOTIDE SEQUENCE [LARGE SCALE GENOMIC DNA]</scope>
    <source>
        <strain evidence="2">ATCC 26659 / Pp 5 / PN500</strain>
    </source>
</reference>
<name>D3B8J7_HETP5</name>
<dbReference type="InParanoid" id="D3B8J7"/>
<dbReference type="GeneID" id="31360277"/>
<dbReference type="AlphaFoldDB" id="D3B8J7"/>
<organism evidence="1 2">
    <name type="scientific">Heterostelium pallidum (strain ATCC 26659 / Pp 5 / PN500)</name>
    <name type="common">Cellular slime mold</name>
    <name type="synonym">Polysphondylium pallidum</name>
    <dbReference type="NCBI Taxonomy" id="670386"/>
    <lineage>
        <taxon>Eukaryota</taxon>
        <taxon>Amoebozoa</taxon>
        <taxon>Evosea</taxon>
        <taxon>Eumycetozoa</taxon>
        <taxon>Dictyostelia</taxon>
        <taxon>Acytosteliales</taxon>
        <taxon>Acytosteliaceae</taxon>
        <taxon>Heterostelium</taxon>
    </lineage>
</organism>
<gene>
    <name evidence="1" type="ORF">PPL_04790</name>
</gene>
<dbReference type="Proteomes" id="UP000001396">
    <property type="component" value="Unassembled WGS sequence"/>
</dbReference>
<protein>
    <submittedName>
        <fullName evidence="1">Uncharacterized protein</fullName>
    </submittedName>
</protein>
<evidence type="ECO:0000313" key="1">
    <source>
        <dbReference type="EMBL" id="EFA82365.1"/>
    </source>
</evidence>
<comment type="caution">
    <text evidence="1">The sequence shown here is derived from an EMBL/GenBank/DDBJ whole genome shotgun (WGS) entry which is preliminary data.</text>
</comment>